<evidence type="ECO:0000313" key="3">
    <source>
        <dbReference type="Proteomes" id="UP000799767"/>
    </source>
</evidence>
<gene>
    <name evidence="2" type="ORF">BDY17DRAFT_288744</name>
</gene>
<reference evidence="2" key="1">
    <citation type="journal article" date="2020" name="Stud. Mycol.">
        <title>101 Dothideomycetes genomes: a test case for predicting lifestyles and emergence of pathogens.</title>
        <authorList>
            <person name="Haridas S."/>
            <person name="Albert R."/>
            <person name="Binder M."/>
            <person name="Bloem J."/>
            <person name="Labutti K."/>
            <person name="Salamov A."/>
            <person name="Andreopoulos B."/>
            <person name="Baker S."/>
            <person name="Barry K."/>
            <person name="Bills G."/>
            <person name="Bluhm B."/>
            <person name="Cannon C."/>
            <person name="Castanera R."/>
            <person name="Culley D."/>
            <person name="Daum C."/>
            <person name="Ezra D."/>
            <person name="Gonzalez J."/>
            <person name="Henrissat B."/>
            <person name="Kuo A."/>
            <person name="Liang C."/>
            <person name="Lipzen A."/>
            <person name="Lutzoni F."/>
            <person name="Magnuson J."/>
            <person name="Mondo S."/>
            <person name="Nolan M."/>
            <person name="Ohm R."/>
            <person name="Pangilinan J."/>
            <person name="Park H.-J."/>
            <person name="Ramirez L."/>
            <person name="Alfaro M."/>
            <person name="Sun H."/>
            <person name="Tritt A."/>
            <person name="Yoshinaga Y."/>
            <person name="Zwiers L.-H."/>
            <person name="Turgeon B."/>
            <person name="Goodwin S."/>
            <person name="Spatafora J."/>
            <person name="Crous P."/>
            <person name="Grigoriev I."/>
        </authorList>
    </citation>
    <scope>NUCLEOTIDE SEQUENCE</scope>
    <source>
        <strain evidence="2">CBS 113389</strain>
    </source>
</reference>
<dbReference type="Pfam" id="PF14087">
    <property type="entry name" value="DUF4267"/>
    <property type="match status" value="1"/>
</dbReference>
<dbReference type="AlphaFoldDB" id="A0A6A6Q4U0"/>
<organism evidence="2 3">
    <name type="scientific">Neohortaea acidophila</name>
    <dbReference type="NCBI Taxonomy" id="245834"/>
    <lineage>
        <taxon>Eukaryota</taxon>
        <taxon>Fungi</taxon>
        <taxon>Dikarya</taxon>
        <taxon>Ascomycota</taxon>
        <taxon>Pezizomycotina</taxon>
        <taxon>Dothideomycetes</taxon>
        <taxon>Dothideomycetidae</taxon>
        <taxon>Mycosphaerellales</taxon>
        <taxon>Teratosphaeriaceae</taxon>
        <taxon>Neohortaea</taxon>
    </lineage>
</organism>
<keyword evidence="1" id="KW-0472">Membrane</keyword>
<feature type="transmembrane region" description="Helical" evidence="1">
    <location>
        <begin position="98"/>
        <end position="121"/>
    </location>
</feature>
<dbReference type="InterPro" id="IPR025363">
    <property type="entry name" value="DUF4267"/>
</dbReference>
<dbReference type="EMBL" id="MU001631">
    <property type="protein sequence ID" value="KAF2487325.1"/>
    <property type="molecule type" value="Genomic_DNA"/>
</dbReference>
<accession>A0A6A6Q4U0</accession>
<dbReference type="Proteomes" id="UP000799767">
    <property type="component" value="Unassembled WGS sequence"/>
</dbReference>
<dbReference type="RefSeq" id="XP_033593894.1">
    <property type="nucleotide sequence ID" value="XM_033732241.1"/>
</dbReference>
<keyword evidence="3" id="KW-1185">Reference proteome</keyword>
<feature type="transmembrane region" description="Helical" evidence="1">
    <location>
        <begin position="71"/>
        <end position="92"/>
    </location>
</feature>
<feature type="transmembrane region" description="Helical" evidence="1">
    <location>
        <begin position="6"/>
        <end position="29"/>
    </location>
</feature>
<evidence type="ECO:0000256" key="1">
    <source>
        <dbReference type="SAM" id="Phobius"/>
    </source>
</evidence>
<sequence length="162" mass="17080">MPLPQLAQLELGALLYASIFIGFGVLAFLNPAKALSFFELPWPEDTPKASSKSQANTTTAALAQAKQTIHVFAVVYGIRDIFMGAAIFAAALCGTPATLGWIVLAGAGVAFTDGAACYWMVGKGQMNHWGYAPLMLATAGKLLGVVEWAPMEALMEGLRGML</sequence>
<keyword evidence="1" id="KW-1133">Transmembrane helix</keyword>
<proteinExistence type="predicted"/>
<evidence type="ECO:0000313" key="2">
    <source>
        <dbReference type="EMBL" id="KAF2487325.1"/>
    </source>
</evidence>
<protein>
    <submittedName>
        <fullName evidence="2">Uncharacterized protein</fullName>
    </submittedName>
</protein>
<keyword evidence="1" id="KW-0812">Transmembrane</keyword>
<dbReference type="GeneID" id="54473243"/>
<name>A0A6A6Q4U0_9PEZI</name>
<dbReference type="OrthoDB" id="5216128at2759"/>